<dbReference type="InterPro" id="IPR008265">
    <property type="entry name" value="Lipase_GDSL_AS"/>
</dbReference>
<dbReference type="PANTHER" id="PTHR21325">
    <property type="entry name" value="PHOSPHOLIPASE B, PLB1"/>
    <property type="match status" value="1"/>
</dbReference>
<evidence type="ECO:0000256" key="9">
    <source>
        <dbReference type="ARBA" id="ARBA00022729"/>
    </source>
</evidence>
<dbReference type="AlphaFoldDB" id="A0A182NIE8"/>
<evidence type="ECO:0000256" key="15">
    <source>
        <dbReference type="ARBA" id="ARBA00023180"/>
    </source>
</evidence>
<keyword evidence="15" id="KW-0325">Glycoprotein</keyword>
<evidence type="ECO:0000256" key="25">
    <source>
        <dbReference type="ARBA" id="ARBA00047324"/>
    </source>
</evidence>
<comment type="catalytic activity">
    <reaction evidence="19">
        <text>a 1,2-diacyl-sn-glycero-3-phosphocholine + H2O = a 1-acyl-sn-glycero-3-phosphocholine + a fatty acid + H(+)</text>
        <dbReference type="Rhea" id="RHEA:15801"/>
        <dbReference type="ChEBI" id="CHEBI:15377"/>
        <dbReference type="ChEBI" id="CHEBI:15378"/>
        <dbReference type="ChEBI" id="CHEBI:28868"/>
        <dbReference type="ChEBI" id="CHEBI:57643"/>
        <dbReference type="ChEBI" id="CHEBI:58168"/>
        <dbReference type="EC" id="3.1.1.4"/>
    </reaction>
    <physiologicalReaction direction="left-to-right" evidence="19">
        <dbReference type="Rhea" id="RHEA:15802"/>
    </physiologicalReaction>
</comment>
<dbReference type="InterPro" id="IPR036514">
    <property type="entry name" value="SGNH_hydro_sf"/>
</dbReference>
<sequence length="852" mass="95481">MAPPVRILTISLCNVTVLLLAVLATVGPASGQALITPLDSPLLSSKYRGLREIMFNFIGQTGHNKNKFLVNLKKGKLQKQFGPDEPFFCNTTGMRSATVPTSVDRLLPGDIDIVGAIGDSLTAGNGAMATNILEVLIENKGLSWSIGGQGTWRQYLTLPNILKEYNPKLYGYPTKDGLSSRKSSLFNAAEGGAMSQDIPYQARNLVKRMLSDRKVDIANHWKMITLMIGGNDFCAEICYMATPEKILQYHEKNIVSALRTFRDYLPRTFVNLAASPKVDILAKFKNKPQECVSMHVVECPCLLATRFRQQRSRYVKLIEDWNMLQMDIAAREEFHRKPDFAVVYQPFTMNLTFPETPDGGTDFTYMSLDCFHLSQKGYALASNALWNNMLEPVGGKSMNWEREFTLFKCPTAGMPRLTVSAQNVNTMKIITDVLVPLPALVLLLQACGTTVAQKEQTFLDGPPFLALFRNLRDLIFNTVGANSENPKRLNVAREQRKLQTPVPPDQPFPCPTEGMRSAVVPSSVHELRPGDIDVVAALGDSLTAGTGVVATDILELIVENRGLSWSIGGQGTWRQYLTLPNILKVFNLNLTGYVEADSLSTHRASRFDVAEIGGMSQDLPHQARNLIKRMRADRSVDIQKQWKMITILIGHNDFCSRVCYLPEPEKALIQHEQNLLEALRLLRKYLPRTMINIVAAIDVGVLRTFNPRPASCVTTHTAECSCVFGLRFAAMQPRLERIMQRWNRIQEAVAERDEFQRTADFVVNYQPFPEGLTLPTLPNGDTDPGLASVDCFHFSQRGHALAANSYWNNLLEMVGNKSVLVQREFERFNCPMEGRPYLATRSNSLNRELQRR</sequence>
<evidence type="ECO:0000256" key="30">
    <source>
        <dbReference type="ARBA" id="ARBA00048015"/>
    </source>
</evidence>
<dbReference type="SUPFAM" id="SSF52266">
    <property type="entry name" value="SGNH hydrolase"/>
    <property type="match status" value="2"/>
</dbReference>
<proteinExistence type="inferred from homology"/>
<evidence type="ECO:0000256" key="44">
    <source>
        <dbReference type="ARBA" id="ARBA00049363"/>
    </source>
</evidence>
<dbReference type="Gene3D" id="3.40.50.1110">
    <property type="entry name" value="SGNH hydrolase"/>
    <property type="match status" value="2"/>
</dbReference>
<comment type="catalytic activity">
    <reaction evidence="39">
        <text>1-hexadecanoyl-sn-glycero-3-phosphocholine + H2O = sn-glycerol 3-phosphocholine + hexadecanoate + H(+)</text>
        <dbReference type="Rhea" id="RHEA:40435"/>
        <dbReference type="ChEBI" id="CHEBI:7896"/>
        <dbReference type="ChEBI" id="CHEBI:15377"/>
        <dbReference type="ChEBI" id="CHEBI:15378"/>
        <dbReference type="ChEBI" id="CHEBI:16870"/>
        <dbReference type="ChEBI" id="CHEBI:72998"/>
    </reaction>
    <physiologicalReaction direction="left-to-right" evidence="39">
        <dbReference type="Rhea" id="RHEA:40436"/>
    </physiologicalReaction>
</comment>
<comment type="catalytic activity">
    <reaction evidence="36">
        <text>1,2,3-tri-(9Z-octadecenoyl)-glycerol + H2O = di-(9Z)-octadecenoylglycerol + (9Z)-octadecenoate + H(+)</text>
        <dbReference type="Rhea" id="RHEA:38575"/>
        <dbReference type="ChEBI" id="CHEBI:15377"/>
        <dbReference type="ChEBI" id="CHEBI:15378"/>
        <dbReference type="ChEBI" id="CHEBI:30823"/>
        <dbReference type="ChEBI" id="CHEBI:53753"/>
        <dbReference type="ChEBI" id="CHEBI:75945"/>
    </reaction>
    <physiologicalReaction direction="left-to-right" evidence="36">
        <dbReference type="Rhea" id="RHEA:38576"/>
    </physiologicalReaction>
</comment>
<dbReference type="GO" id="GO:0006644">
    <property type="term" value="P:phospholipid metabolic process"/>
    <property type="evidence" value="ECO:0007669"/>
    <property type="project" value="TreeGrafter"/>
</dbReference>
<dbReference type="FunFam" id="3.40.50.1110:FF:000005">
    <property type="entry name" value="Phospholipase B1"/>
    <property type="match status" value="2"/>
</dbReference>
<evidence type="ECO:0000256" key="5">
    <source>
        <dbReference type="ARBA" id="ARBA00013279"/>
    </source>
</evidence>
<dbReference type="GO" id="GO:0016324">
    <property type="term" value="C:apical plasma membrane"/>
    <property type="evidence" value="ECO:0007669"/>
    <property type="project" value="UniProtKB-SubCell"/>
</dbReference>
<evidence type="ECO:0000256" key="21">
    <source>
        <dbReference type="ARBA" id="ARBA00031182"/>
    </source>
</evidence>
<dbReference type="STRING" id="7168.A0A182NIE8"/>
<comment type="catalytic activity">
    <reaction evidence="25">
        <text>1-hexadecanoyl-2-(9Z)-octadecenoyl-3-octadecanoyl-sn-glycerol + H2O = 2-(9Z-octadecenoyl)-3-octadecanoyl-sn-glycerol + hexadecanoate + H(+)</text>
        <dbReference type="Rhea" id="RHEA:41107"/>
        <dbReference type="ChEBI" id="CHEBI:7896"/>
        <dbReference type="ChEBI" id="CHEBI:15377"/>
        <dbReference type="ChEBI" id="CHEBI:15378"/>
        <dbReference type="ChEBI" id="CHEBI:75558"/>
        <dbReference type="ChEBI" id="CHEBI:77623"/>
    </reaction>
    <physiologicalReaction direction="left-to-right" evidence="25">
        <dbReference type="Rhea" id="RHEA:41108"/>
    </physiologicalReaction>
</comment>
<comment type="subcellular location">
    <subcellularLocation>
        <location evidence="1">Apical cell membrane</location>
        <topology evidence="1">Single-pass type I membrane protein</topology>
    </subcellularLocation>
</comment>
<comment type="catalytic activity">
    <reaction evidence="32">
        <text>1,2-di-(9Z-octadecenoyl)-sn-glycero-3-phosphocholine + H2O = 1-(9Z-octadecenoyl)-sn-glycero-3-phosphocholine + (9Z)-octadecenoate + H(+)</text>
        <dbReference type="Rhea" id="RHEA:40923"/>
        <dbReference type="ChEBI" id="CHEBI:15377"/>
        <dbReference type="ChEBI" id="CHEBI:15378"/>
        <dbReference type="ChEBI" id="CHEBI:28610"/>
        <dbReference type="ChEBI" id="CHEBI:30823"/>
        <dbReference type="ChEBI" id="CHEBI:74669"/>
    </reaction>
    <physiologicalReaction direction="left-to-right" evidence="32">
        <dbReference type="Rhea" id="RHEA:40924"/>
    </physiologicalReaction>
</comment>
<dbReference type="EC" id="3.1.1.4" evidence="4"/>
<evidence type="ECO:0000256" key="26">
    <source>
        <dbReference type="ARBA" id="ARBA00047363"/>
    </source>
</evidence>
<evidence type="ECO:0000256" key="6">
    <source>
        <dbReference type="ARBA" id="ARBA00015133"/>
    </source>
</evidence>
<evidence type="ECO:0000256" key="29">
    <source>
        <dbReference type="ARBA" id="ARBA00048011"/>
    </source>
</evidence>
<dbReference type="EC" id="3.1.1.5" evidence="3"/>
<dbReference type="PANTHER" id="PTHR21325:SF31">
    <property type="entry name" value="GH22081P-RELATED"/>
    <property type="match status" value="1"/>
</dbReference>
<evidence type="ECO:0000256" key="22">
    <source>
        <dbReference type="ARBA" id="ARBA00031485"/>
    </source>
</evidence>
<comment type="catalytic activity">
    <reaction evidence="40">
        <text>1-hexadecanoyl-2-(9Z-octadecenoyl)-sn-glycero-3-phosphocholine + H2O = 1-hexadecanoyl-sn-glycero-3-phosphocholine + (9Z)-octadecenoate + H(+)</text>
        <dbReference type="Rhea" id="RHEA:38779"/>
        <dbReference type="ChEBI" id="CHEBI:15377"/>
        <dbReference type="ChEBI" id="CHEBI:15378"/>
        <dbReference type="ChEBI" id="CHEBI:30823"/>
        <dbReference type="ChEBI" id="CHEBI:72998"/>
        <dbReference type="ChEBI" id="CHEBI:73001"/>
    </reaction>
    <physiologicalReaction direction="left-to-right" evidence="40">
        <dbReference type="Rhea" id="RHEA:38780"/>
    </physiologicalReaction>
</comment>
<accession>A0A182NIE8</accession>
<comment type="catalytic activity">
    <reaction evidence="43">
        <text>1-hexadecanoyl-2-(9Z)-octadecenoyl-3-octadecanoyl-sn-glycerol + H2O = 1-hexadecanoyl-3-octadecanoyl-sn-glycerol + (9Z)-octadecenoate + H(+)</text>
        <dbReference type="Rhea" id="RHEA:41103"/>
        <dbReference type="ChEBI" id="CHEBI:15377"/>
        <dbReference type="ChEBI" id="CHEBI:15378"/>
        <dbReference type="ChEBI" id="CHEBI:30823"/>
        <dbReference type="ChEBI" id="CHEBI:77623"/>
        <dbReference type="ChEBI" id="CHEBI:77624"/>
    </reaction>
    <physiologicalReaction direction="left-to-right" evidence="43">
        <dbReference type="Rhea" id="RHEA:41104"/>
    </physiologicalReaction>
</comment>
<dbReference type="EnsemblMetazoa" id="ADIR007422-RA">
    <property type="protein sequence ID" value="ADIR007422-PA"/>
    <property type="gene ID" value="ADIR007422"/>
</dbReference>
<comment type="catalytic activity">
    <reaction evidence="33">
        <text>1,2-dihexadecanoyl-sn-glycero-3-phosphocholine + H2O = 1-hexadecanoyl-sn-glycero-3-phosphocholine + hexadecanoate + H(+)</text>
        <dbReference type="Rhea" id="RHEA:41223"/>
        <dbReference type="ChEBI" id="CHEBI:7896"/>
        <dbReference type="ChEBI" id="CHEBI:15377"/>
        <dbReference type="ChEBI" id="CHEBI:15378"/>
        <dbReference type="ChEBI" id="CHEBI:72998"/>
        <dbReference type="ChEBI" id="CHEBI:72999"/>
    </reaction>
    <physiologicalReaction direction="left-to-right" evidence="33">
        <dbReference type="Rhea" id="RHEA:41224"/>
    </physiologicalReaction>
</comment>
<dbReference type="Proteomes" id="UP000075884">
    <property type="component" value="Unassembled WGS sequence"/>
</dbReference>
<evidence type="ECO:0000256" key="16">
    <source>
        <dbReference type="ARBA" id="ARBA00023264"/>
    </source>
</evidence>
<evidence type="ECO:0000256" key="19">
    <source>
        <dbReference type="ARBA" id="ARBA00023422"/>
    </source>
</evidence>
<evidence type="ECO:0000256" key="38">
    <source>
        <dbReference type="ARBA" id="ARBA00048613"/>
    </source>
</evidence>
<dbReference type="InterPro" id="IPR038885">
    <property type="entry name" value="PLB1"/>
</dbReference>
<dbReference type="VEuPathDB" id="VectorBase:ADIR007422"/>
<feature type="signal peptide" evidence="47">
    <location>
        <begin position="1"/>
        <end position="31"/>
    </location>
</feature>
<keyword evidence="49" id="KW-1185">Reference proteome</keyword>
<comment type="catalytic activity">
    <reaction evidence="31">
        <text>a 1-O-alkyl-2-acyl-sn-glycero-3-phosphocholine + H2O = a 1-O-alkyl-sn-glycero-3-phosphocholine + a fatty acid + H(+)</text>
        <dbReference type="Rhea" id="RHEA:36231"/>
        <dbReference type="ChEBI" id="CHEBI:15377"/>
        <dbReference type="ChEBI" id="CHEBI:15378"/>
        <dbReference type="ChEBI" id="CHEBI:28868"/>
        <dbReference type="ChEBI" id="CHEBI:30909"/>
        <dbReference type="ChEBI" id="CHEBI:36702"/>
        <dbReference type="EC" id="3.1.1.4"/>
    </reaction>
    <physiologicalReaction direction="left-to-right" evidence="31">
        <dbReference type="Rhea" id="RHEA:36232"/>
    </physiologicalReaction>
</comment>
<comment type="catalytic activity">
    <reaction evidence="18">
        <text>1-hexadecanoyl-2-(9Z,12Z-octadecadienoyl)-sn-glycero-3-phosphocholine + H2O = (9Z,12Z)-octadecadienoate + 1-hexadecanoyl-sn-glycero-3-phosphocholine + H(+)</text>
        <dbReference type="Rhea" id="RHEA:40811"/>
        <dbReference type="ChEBI" id="CHEBI:15377"/>
        <dbReference type="ChEBI" id="CHEBI:15378"/>
        <dbReference type="ChEBI" id="CHEBI:30245"/>
        <dbReference type="ChEBI" id="CHEBI:72998"/>
        <dbReference type="ChEBI" id="CHEBI:73002"/>
    </reaction>
    <physiologicalReaction direction="left-to-right" evidence="18">
        <dbReference type="Rhea" id="RHEA:40812"/>
    </physiologicalReaction>
</comment>
<evidence type="ECO:0000256" key="8">
    <source>
        <dbReference type="ARBA" id="ARBA00022692"/>
    </source>
</evidence>
<evidence type="ECO:0000256" key="24">
    <source>
        <dbReference type="ARBA" id="ARBA00045916"/>
    </source>
</evidence>
<evidence type="ECO:0000256" key="31">
    <source>
        <dbReference type="ARBA" id="ARBA00048049"/>
    </source>
</evidence>
<evidence type="ECO:0000256" key="10">
    <source>
        <dbReference type="ARBA" id="ARBA00022737"/>
    </source>
</evidence>
<protein>
    <recommendedName>
        <fullName evidence="6">Phospholipase B1, membrane-associated</fullName>
        <ecNumber evidence="5">3.1.1.3</ecNumber>
        <ecNumber evidence="4">3.1.1.4</ecNumber>
        <ecNumber evidence="3">3.1.1.5</ecNumber>
    </recommendedName>
    <alternativeName>
        <fullName evidence="20">Lysophospholipase</fullName>
    </alternativeName>
    <alternativeName>
        <fullName evidence="21">Phospholipase A2</fullName>
    </alternativeName>
    <alternativeName>
        <fullName evidence="23">Phospholipase B/lipase</fullName>
    </alternativeName>
    <alternativeName>
        <fullName evidence="22">Triacylglycerol lipase</fullName>
    </alternativeName>
</protein>
<evidence type="ECO:0000256" key="12">
    <source>
        <dbReference type="ARBA" id="ARBA00022989"/>
    </source>
</evidence>
<comment type="catalytic activity">
    <reaction evidence="42">
        <text>1-O-hexadecyl-2-(9Z)-octadecenoyl-sn-glycero-3-phosphocholine + H2O = 1-O-hexadecyl-sn-glycero-3-phosphocholine + (9Z)-octadecenoate + H(+)</text>
        <dbReference type="Rhea" id="RHEA:40915"/>
        <dbReference type="ChEBI" id="CHEBI:15377"/>
        <dbReference type="ChEBI" id="CHEBI:15378"/>
        <dbReference type="ChEBI" id="CHEBI:30823"/>
        <dbReference type="ChEBI" id="CHEBI:34112"/>
        <dbReference type="ChEBI" id="CHEBI:64496"/>
    </reaction>
    <physiologicalReaction direction="left-to-right" evidence="42">
        <dbReference type="Rhea" id="RHEA:40916"/>
    </physiologicalReaction>
</comment>
<evidence type="ECO:0000256" key="43">
    <source>
        <dbReference type="ARBA" id="ARBA00048939"/>
    </source>
</evidence>
<keyword evidence="12" id="KW-1133">Transmembrane helix</keyword>
<reference evidence="48" key="2">
    <citation type="submission" date="2020-05" db="UniProtKB">
        <authorList>
            <consortium name="EnsemblMetazoa"/>
        </authorList>
    </citation>
    <scope>IDENTIFICATION</scope>
    <source>
        <strain evidence="48">WRAIR2</strain>
    </source>
</reference>
<evidence type="ECO:0000256" key="14">
    <source>
        <dbReference type="ARBA" id="ARBA00023136"/>
    </source>
</evidence>
<evidence type="ECO:0000256" key="35">
    <source>
        <dbReference type="ARBA" id="ARBA00048374"/>
    </source>
</evidence>
<keyword evidence="13" id="KW-0443">Lipid metabolism</keyword>
<name>A0A182NIE8_9DIPT</name>
<evidence type="ECO:0000256" key="40">
    <source>
        <dbReference type="ARBA" id="ARBA00048699"/>
    </source>
</evidence>
<evidence type="ECO:0000256" key="36">
    <source>
        <dbReference type="ARBA" id="ARBA00048386"/>
    </source>
</evidence>
<evidence type="ECO:0000256" key="1">
    <source>
        <dbReference type="ARBA" id="ARBA00004247"/>
    </source>
</evidence>
<dbReference type="GO" id="GO:0004622">
    <property type="term" value="F:phosphatidylcholine lysophospholipase activity"/>
    <property type="evidence" value="ECO:0007669"/>
    <property type="project" value="UniProtKB-EC"/>
</dbReference>
<dbReference type="GO" id="GO:0004623">
    <property type="term" value="F:phospholipase A2 activity"/>
    <property type="evidence" value="ECO:0007669"/>
    <property type="project" value="UniProtKB-EC"/>
</dbReference>
<dbReference type="CDD" id="cd01824">
    <property type="entry name" value="Phospholipase_B_like"/>
    <property type="match status" value="2"/>
</dbReference>
<comment type="catalytic activity">
    <reaction evidence="35">
        <text>1-octadecanoyl-2-(9Z,12Z)-octadecadienoyl-sn-glycerol + H2O = 1-octadecanoyl-sn-glycerol + (9Z,12Z)-octadecadienoate + H(+)</text>
        <dbReference type="Rhea" id="RHEA:40927"/>
        <dbReference type="ChEBI" id="CHEBI:15377"/>
        <dbReference type="ChEBI" id="CHEBI:15378"/>
        <dbReference type="ChEBI" id="CHEBI:30245"/>
        <dbReference type="ChEBI" id="CHEBI:75550"/>
        <dbReference type="ChEBI" id="CHEBI:77097"/>
    </reaction>
    <physiologicalReaction direction="left-to-right" evidence="35">
        <dbReference type="Rhea" id="RHEA:40928"/>
    </physiologicalReaction>
</comment>
<dbReference type="Pfam" id="PF00657">
    <property type="entry name" value="Lipase_GDSL"/>
    <property type="match status" value="2"/>
</dbReference>
<dbReference type="EC" id="3.1.1.3" evidence="5"/>
<dbReference type="InterPro" id="IPR001087">
    <property type="entry name" value="GDSL"/>
</dbReference>
<keyword evidence="10" id="KW-0677">Repeat</keyword>
<keyword evidence="16" id="KW-1208">Phospholipid metabolism</keyword>
<comment type="catalytic activity">
    <reaction evidence="27">
        <text>1-(9Z-octadecenoyl)-glycerol + H2O = glycerol + (9Z)-octadecenoate + H(+)</text>
        <dbReference type="Rhea" id="RHEA:38487"/>
        <dbReference type="ChEBI" id="CHEBI:15377"/>
        <dbReference type="ChEBI" id="CHEBI:15378"/>
        <dbReference type="ChEBI" id="CHEBI:17754"/>
        <dbReference type="ChEBI" id="CHEBI:30823"/>
        <dbReference type="ChEBI" id="CHEBI:75342"/>
    </reaction>
    <physiologicalReaction direction="left-to-right" evidence="27">
        <dbReference type="Rhea" id="RHEA:38488"/>
    </physiologicalReaction>
</comment>
<evidence type="ECO:0000256" key="37">
    <source>
        <dbReference type="ARBA" id="ARBA00048454"/>
    </source>
</evidence>
<comment type="function">
    <text evidence="24">Calcium-independent membrane-associated phospholipase that catalyzes complete diacylation of phospholipids by hydrolyzing both sn-1 and sn-2 fatty acyl chains attached to the glycerol backbone (phospholipase B activity). Has dual phospholipase and lysophospholipase activities toward diacylphospholipids. Preferentially cleaves sn-2 ester bonds over sn-1 bonds. Acts as a lipase toward glycerolipid substrates. Hydrolyzes fatty acyl chains of diacylglycerols with preference for the sn-2 position and of triacylglycerols with not positional selectivity. May also hydrolyze long chain retinyl esters such as retinyl palmitate. May contribute to digestion of dietary phospholipids, glycerolipids and retinoids, facilitating lipid absorption at the brush border.</text>
</comment>
<comment type="catalytic activity">
    <reaction evidence="28">
        <text>1-hexadecanoyl-2-(9Z)-octadecenoyl-3-octadecanoyl-sn-glycerol + H2O = 1-hexadecanoyl-2-(9Z-octadecenoyl)-sn-glycerol + octadecanoate + H(+)</text>
        <dbReference type="Rhea" id="RHEA:41111"/>
        <dbReference type="ChEBI" id="CHEBI:15377"/>
        <dbReference type="ChEBI" id="CHEBI:15378"/>
        <dbReference type="ChEBI" id="CHEBI:25629"/>
        <dbReference type="ChEBI" id="CHEBI:75466"/>
        <dbReference type="ChEBI" id="CHEBI:77623"/>
    </reaction>
    <physiologicalReaction direction="left-to-right" evidence="28">
        <dbReference type="Rhea" id="RHEA:41112"/>
    </physiologicalReaction>
</comment>
<evidence type="ECO:0000256" key="17">
    <source>
        <dbReference type="ARBA" id="ARBA00023369"/>
    </source>
</evidence>
<evidence type="ECO:0000256" key="20">
    <source>
        <dbReference type="ARBA" id="ARBA00029723"/>
    </source>
</evidence>
<dbReference type="InterPro" id="IPR035547">
    <property type="entry name" value="Phospholipase_B"/>
</dbReference>
<keyword evidence="7" id="KW-1003">Cell membrane</keyword>
<evidence type="ECO:0000256" key="3">
    <source>
        <dbReference type="ARBA" id="ARBA00013274"/>
    </source>
</evidence>
<comment type="catalytic activity">
    <reaction evidence="29">
        <text>2,3-di-(9Z)-octadecenoyl-sn-glycerol + H2O = 3-(9Z-octadecenoyl)-sn-glycerol + (9Z)-octadecenoate + H(+)</text>
        <dbReference type="Rhea" id="RHEA:42604"/>
        <dbReference type="ChEBI" id="CHEBI:15377"/>
        <dbReference type="ChEBI" id="CHEBI:15378"/>
        <dbReference type="ChEBI" id="CHEBI:30823"/>
        <dbReference type="ChEBI" id="CHEBI:75824"/>
        <dbReference type="ChEBI" id="CHEBI:75938"/>
    </reaction>
    <physiologicalReaction direction="left-to-right" evidence="29">
        <dbReference type="Rhea" id="RHEA:42605"/>
    </physiologicalReaction>
</comment>
<feature type="chain" id="PRO_5008129880" description="Phospholipase B1, membrane-associated" evidence="47">
    <location>
        <begin position="32"/>
        <end position="852"/>
    </location>
</feature>
<evidence type="ECO:0000256" key="4">
    <source>
        <dbReference type="ARBA" id="ARBA00013278"/>
    </source>
</evidence>
<comment type="catalytic activity">
    <reaction evidence="30">
        <text>1-hexadecanoyl-2-(9Z-octadecenoyl)-sn-glycero-3-phospho-(1'-sn-glycerol) + H2O = 1-hexadecanoyl-sn-glycero-3-phospho-(1'-sn-glycerol) + (9Z)-octadecenoate + H(+)</text>
        <dbReference type="Rhea" id="RHEA:40919"/>
        <dbReference type="ChEBI" id="CHEBI:15377"/>
        <dbReference type="ChEBI" id="CHEBI:15378"/>
        <dbReference type="ChEBI" id="CHEBI:30823"/>
        <dbReference type="ChEBI" id="CHEBI:72841"/>
        <dbReference type="ChEBI" id="CHEBI:75158"/>
    </reaction>
    <physiologicalReaction direction="left-to-right" evidence="30">
        <dbReference type="Rhea" id="RHEA:40920"/>
    </physiologicalReaction>
</comment>
<evidence type="ECO:0000256" key="39">
    <source>
        <dbReference type="ARBA" id="ARBA00048656"/>
    </source>
</evidence>
<organism evidence="48 49">
    <name type="scientific">Anopheles dirus</name>
    <dbReference type="NCBI Taxonomy" id="7168"/>
    <lineage>
        <taxon>Eukaryota</taxon>
        <taxon>Metazoa</taxon>
        <taxon>Ecdysozoa</taxon>
        <taxon>Arthropoda</taxon>
        <taxon>Hexapoda</taxon>
        <taxon>Insecta</taxon>
        <taxon>Pterygota</taxon>
        <taxon>Neoptera</taxon>
        <taxon>Endopterygota</taxon>
        <taxon>Diptera</taxon>
        <taxon>Nematocera</taxon>
        <taxon>Culicoidea</taxon>
        <taxon>Culicidae</taxon>
        <taxon>Anophelinae</taxon>
        <taxon>Anopheles</taxon>
    </lineage>
</organism>
<evidence type="ECO:0000256" key="23">
    <source>
        <dbReference type="ARBA" id="ARBA00033022"/>
    </source>
</evidence>
<keyword evidence="8" id="KW-0812">Transmembrane</keyword>
<evidence type="ECO:0000256" key="42">
    <source>
        <dbReference type="ARBA" id="ARBA00048872"/>
    </source>
</evidence>
<keyword evidence="9 47" id="KW-0732">Signal</keyword>
<evidence type="ECO:0000256" key="45">
    <source>
        <dbReference type="ARBA" id="ARBA00049372"/>
    </source>
</evidence>
<comment type="catalytic activity">
    <reaction evidence="38">
        <text>1-hexadecanoyl-2-(9Z-octadecenoyl)-sn-glycero-3-phosphoethanolamine + H2O = 1-hexadecanoyl-sn-glycero-3-phosphoethanolamine + (9Z)-octadecenoate + H(+)</text>
        <dbReference type="Rhea" id="RHEA:40911"/>
        <dbReference type="ChEBI" id="CHEBI:15377"/>
        <dbReference type="ChEBI" id="CHEBI:15378"/>
        <dbReference type="ChEBI" id="CHEBI:30823"/>
        <dbReference type="ChEBI" id="CHEBI:73004"/>
        <dbReference type="ChEBI" id="CHEBI:73007"/>
    </reaction>
    <physiologicalReaction direction="left-to-right" evidence="38">
        <dbReference type="Rhea" id="RHEA:40912"/>
    </physiologicalReaction>
</comment>
<evidence type="ECO:0000256" key="46">
    <source>
        <dbReference type="ARBA" id="ARBA00049461"/>
    </source>
</evidence>
<comment type="catalytic activity">
    <reaction evidence="34">
        <text>1-hexadecanoyl-2-(9Z,12Z-octadecadienoyl)-sn-glycero-3-phosphocholine + H2O = 2-(9Z,12Z-octadecadienoyl)-sn-glycero-3-phosphocholine + hexadecanoate + H(+)</text>
        <dbReference type="Rhea" id="RHEA:40971"/>
        <dbReference type="ChEBI" id="CHEBI:7896"/>
        <dbReference type="ChEBI" id="CHEBI:15377"/>
        <dbReference type="ChEBI" id="CHEBI:15378"/>
        <dbReference type="ChEBI" id="CHEBI:73002"/>
        <dbReference type="ChEBI" id="CHEBI:76084"/>
    </reaction>
    <physiologicalReaction direction="left-to-right" evidence="34">
        <dbReference type="Rhea" id="RHEA:40972"/>
    </physiologicalReaction>
</comment>
<evidence type="ECO:0000313" key="49">
    <source>
        <dbReference type="Proteomes" id="UP000075884"/>
    </source>
</evidence>
<dbReference type="PROSITE" id="PS01098">
    <property type="entry name" value="LIPASE_GDSL_SER"/>
    <property type="match status" value="1"/>
</dbReference>
<evidence type="ECO:0000256" key="2">
    <source>
        <dbReference type="ARBA" id="ARBA00009979"/>
    </source>
</evidence>
<evidence type="ECO:0000256" key="41">
    <source>
        <dbReference type="ARBA" id="ARBA00048869"/>
    </source>
</evidence>
<evidence type="ECO:0000256" key="11">
    <source>
        <dbReference type="ARBA" id="ARBA00022801"/>
    </source>
</evidence>
<keyword evidence="14" id="KW-0472">Membrane</keyword>
<evidence type="ECO:0000256" key="33">
    <source>
        <dbReference type="ARBA" id="ARBA00048227"/>
    </source>
</evidence>
<evidence type="ECO:0000256" key="13">
    <source>
        <dbReference type="ARBA" id="ARBA00023098"/>
    </source>
</evidence>
<comment type="catalytic activity">
    <reaction evidence="37">
        <text>a 1-acyl-sn-glycero-3-phosphocholine + H2O = sn-glycerol 3-phosphocholine + a fatty acid + H(+)</text>
        <dbReference type="Rhea" id="RHEA:15177"/>
        <dbReference type="ChEBI" id="CHEBI:15377"/>
        <dbReference type="ChEBI" id="CHEBI:15378"/>
        <dbReference type="ChEBI" id="CHEBI:16870"/>
        <dbReference type="ChEBI" id="CHEBI:28868"/>
        <dbReference type="ChEBI" id="CHEBI:58168"/>
        <dbReference type="EC" id="3.1.1.5"/>
    </reaction>
    <physiologicalReaction direction="left-to-right" evidence="37">
        <dbReference type="Rhea" id="RHEA:15178"/>
    </physiologicalReaction>
</comment>
<comment type="catalytic activity">
    <reaction evidence="26">
        <text>1,3-dihexadecanoyl-2-(9Z-octadecenoyl)glycerol + H2O = 1-hexadecanoyl-2-(9Z-octadecenoyl)-glycerol + hexadecanoate + H(+)</text>
        <dbReference type="Rhea" id="RHEA:40979"/>
        <dbReference type="ChEBI" id="CHEBI:7896"/>
        <dbReference type="ChEBI" id="CHEBI:15377"/>
        <dbReference type="ChEBI" id="CHEBI:15378"/>
        <dbReference type="ChEBI" id="CHEBI:75585"/>
        <dbReference type="ChEBI" id="CHEBI:75688"/>
    </reaction>
    <physiologicalReaction direction="left-to-right" evidence="26">
        <dbReference type="Rhea" id="RHEA:40980"/>
    </physiologicalReaction>
</comment>
<comment type="similarity">
    <text evidence="2">Belongs to the 'GDSL' lipolytic enzyme family. Phospholipase B1 subfamily.</text>
</comment>
<evidence type="ECO:0000256" key="47">
    <source>
        <dbReference type="SAM" id="SignalP"/>
    </source>
</evidence>
<evidence type="ECO:0000256" key="32">
    <source>
        <dbReference type="ARBA" id="ARBA00048058"/>
    </source>
</evidence>
<comment type="catalytic activity">
    <reaction evidence="45">
        <text>1,3-di-(9Z-octadecenoyl)-glycerol + H2O = 1-(9Z-octadecenoyl)-glycerol + (9Z)-octadecenoate + H(+)</text>
        <dbReference type="Rhea" id="RHEA:39939"/>
        <dbReference type="ChEBI" id="CHEBI:15377"/>
        <dbReference type="ChEBI" id="CHEBI:15378"/>
        <dbReference type="ChEBI" id="CHEBI:30823"/>
        <dbReference type="ChEBI" id="CHEBI:75342"/>
        <dbReference type="ChEBI" id="CHEBI:75735"/>
    </reaction>
    <physiologicalReaction direction="left-to-right" evidence="45">
        <dbReference type="Rhea" id="RHEA:39940"/>
    </physiologicalReaction>
</comment>
<comment type="catalytic activity">
    <reaction evidence="44">
        <text>1,2-dihexadecanoyl-sn-glycero-3-phosphocholine + 2 H2O = sn-glycerol 3-phosphocholine + 2 hexadecanoate + 2 H(+)</text>
        <dbReference type="Rhea" id="RHEA:40975"/>
        <dbReference type="ChEBI" id="CHEBI:7896"/>
        <dbReference type="ChEBI" id="CHEBI:15377"/>
        <dbReference type="ChEBI" id="CHEBI:15378"/>
        <dbReference type="ChEBI" id="CHEBI:16870"/>
        <dbReference type="ChEBI" id="CHEBI:72999"/>
    </reaction>
    <physiologicalReaction direction="left-to-right" evidence="44">
        <dbReference type="Rhea" id="RHEA:40976"/>
    </physiologicalReaction>
</comment>
<evidence type="ECO:0000313" key="48">
    <source>
        <dbReference type="EnsemblMetazoa" id="ADIR007422-PA"/>
    </source>
</evidence>
<keyword evidence="11" id="KW-0378">Hydrolase</keyword>
<comment type="catalytic activity">
    <reaction evidence="46">
        <text>2-(9Z-octadecenoyl)-glycerol + H2O = glycerol + (9Z)-octadecenoate + H(+)</text>
        <dbReference type="Rhea" id="RHEA:38491"/>
        <dbReference type="ChEBI" id="CHEBI:15377"/>
        <dbReference type="ChEBI" id="CHEBI:15378"/>
        <dbReference type="ChEBI" id="CHEBI:17754"/>
        <dbReference type="ChEBI" id="CHEBI:30823"/>
        <dbReference type="ChEBI" id="CHEBI:73990"/>
    </reaction>
    <physiologicalReaction direction="left-to-right" evidence="46">
        <dbReference type="Rhea" id="RHEA:38492"/>
    </physiologicalReaction>
</comment>
<evidence type="ECO:0000256" key="34">
    <source>
        <dbReference type="ARBA" id="ARBA00048362"/>
    </source>
</evidence>
<comment type="catalytic activity">
    <reaction evidence="41">
        <text>1,3-dihexadecanoyl-2-(9Z-octadecenoyl)glycerol + H2O = 1,3-dihexadecanoylglycerol + (9Z)-octadecenoate + H(+)</text>
        <dbReference type="Rhea" id="RHEA:40983"/>
        <dbReference type="ChEBI" id="CHEBI:15377"/>
        <dbReference type="ChEBI" id="CHEBI:15378"/>
        <dbReference type="ChEBI" id="CHEBI:30823"/>
        <dbReference type="ChEBI" id="CHEBI:75688"/>
        <dbReference type="ChEBI" id="CHEBI:77619"/>
    </reaction>
    <physiologicalReaction direction="left-to-right" evidence="41">
        <dbReference type="Rhea" id="RHEA:40984"/>
    </physiologicalReaction>
</comment>
<evidence type="ECO:0000256" key="27">
    <source>
        <dbReference type="ARBA" id="ARBA00047438"/>
    </source>
</evidence>
<comment type="catalytic activity">
    <reaction evidence="17">
        <text>a triacylglycerol + H2O = a diacylglycerol + a fatty acid + H(+)</text>
        <dbReference type="Rhea" id="RHEA:12044"/>
        <dbReference type="ChEBI" id="CHEBI:15377"/>
        <dbReference type="ChEBI" id="CHEBI:15378"/>
        <dbReference type="ChEBI" id="CHEBI:17855"/>
        <dbReference type="ChEBI" id="CHEBI:18035"/>
        <dbReference type="ChEBI" id="CHEBI:28868"/>
        <dbReference type="EC" id="3.1.1.3"/>
    </reaction>
    <physiologicalReaction direction="left-to-right" evidence="17">
        <dbReference type="Rhea" id="RHEA:12045"/>
    </physiologicalReaction>
</comment>
<dbReference type="GO" id="GO:0004806">
    <property type="term" value="F:triacylglycerol lipase activity"/>
    <property type="evidence" value="ECO:0007669"/>
    <property type="project" value="UniProtKB-EC"/>
</dbReference>
<evidence type="ECO:0000256" key="28">
    <source>
        <dbReference type="ARBA" id="ARBA00047459"/>
    </source>
</evidence>
<evidence type="ECO:0000256" key="7">
    <source>
        <dbReference type="ARBA" id="ARBA00022475"/>
    </source>
</evidence>
<evidence type="ECO:0000256" key="18">
    <source>
        <dbReference type="ARBA" id="ARBA00023408"/>
    </source>
</evidence>
<reference evidence="49" key="1">
    <citation type="submission" date="2013-03" db="EMBL/GenBank/DDBJ databases">
        <title>The Genome Sequence of Anopheles dirus WRAIR2.</title>
        <authorList>
            <consortium name="The Broad Institute Genomics Platform"/>
            <person name="Neafsey D.E."/>
            <person name="Walton C."/>
            <person name="Walker B."/>
            <person name="Young S.K."/>
            <person name="Zeng Q."/>
            <person name="Gargeya S."/>
            <person name="Fitzgerald M."/>
            <person name="Haas B."/>
            <person name="Abouelleil A."/>
            <person name="Allen A.W."/>
            <person name="Alvarado L."/>
            <person name="Arachchi H.M."/>
            <person name="Berlin A.M."/>
            <person name="Chapman S.B."/>
            <person name="Gainer-Dewar J."/>
            <person name="Goldberg J."/>
            <person name="Griggs A."/>
            <person name="Gujja S."/>
            <person name="Hansen M."/>
            <person name="Howarth C."/>
            <person name="Imamovic A."/>
            <person name="Ireland A."/>
            <person name="Larimer J."/>
            <person name="McCowan C."/>
            <person name="Murphy C."/>
            <person name="Pearson M."/>
            <person name="Poon T.W."/>
            <person name="Priest M."/>
            <person name="Roberts A."/>
            <person name="Saif S."/>
            <person name="Shea T."/>
            <person name="Sisk P."/>
            <person name="Sykes S."/>
            <person name="Wortman J."/>
            <person name="Nusbaum C."/>
            <person name="Birren B."/>
        </authorList>
    </citation>
    <scope>NUCLEOTIDE SEQUENCE [LARGE SCALE GENOMIC DNA]</scope>
    <source>
        <strain evidence="49">WRAIR2</strain>
    </source>
</reference>